<name>A0A4U5TXU6_COLLU</name>
<proteinExistence type="predicted"/>
<accession>A0A4U5TXU6</accession>
<dbReference type="EMBL" id="CM014078">
    <property type="protein sequence ID" value="TKS66320.1"/>
    <property type="molecule type" value="Genomic_DNA"/>
</dbReference>
<reference evidence="1 2" key="1">
    <citation type="submission" date="2019-01" db="EMBL/GenBank/DDBJ databases">
        <title>Genome Assembly of Collichthys lucidus.</title>
        <authorList>
            <person name="Cai M."/>
            <person name="Xiao S."/>
        </authorList>
    </citation>
    <scope>NUCLEOTIDE SEQUENCE [LARGE SCALE GENOMIC DNA]</scope>
    <source>
        <strain evidence="1">JT15FE1705JMU</strain>
        <tissue evidence="1">Muscle</tissue>
    </source>
</reference>
<gene>
    <name evidence="1" type="ORF">D9C73_000376</name>
</gene>
<keyword evidence="2" id="KW-1185">Reference proteome</keyword>
<dbReference type="Proteomes" id="UP000298787">
    <property type="component" value="Chromosome 1"/>
</dbReference>
<evidence type="ECO:0000313" key="1">
    <source>
        <dbReference type="EMBL" id="TKS66320.1"/>
    </source>
</evidence>
<protein>
    <submittedName>
        <fullName evidence="1">Uncharacterized protein</fullName>
    </submittedName>
</protein>
<organism evidence="1 2">
    <name type="scientific">Collichthys lucidus</name>
    <name type="common">Big head croaker</name>
    <name type="synonym">Sciaena lucida</name>
    <dbReference type="NCBI Taxonomy" id="240159"/>
    <lineage>
        <taxon>Eukaryota</taxon>
        <taxon>Metazoa</taxon>
        <taxon>Chordata</taxon>
        <taxon>Craniata</taxon>
        <taxon>Vertebrata</taxon>
        <taxon>Euteleostomi</taxon>
        <taxon>Actinopterygii</taxon>
        <taxon>Neopterygii</taxon>
        <taxon>Teleostei</taxon>
        <taxon>Neoteleostei</taxon>
        <taxon>Acanthomorphata</taxon>
        <taxon>Eupercaria</taxon>
        <taxon>Sciaenidae</taxon>
        <taxon>Collichthys</taxon>
    </lineage>
</organism>
<evidence type="ECO:0000313" key="2">
    <source>
        <dbReference type="Proteomes" id="UP000298787"/>
    </source>
</evidence>
<sequence>MTTKRESYSSSSVPSPPTDVNFWVILSWHEGDSHYVTSPLGGEEGSDTAVTWFPPTDNGHPEAAVTRGIRRNGEWLSVWPSRPWSAASMRGYVTVMNCRELHLLNTHPNINQPALCGISLLGLPPAGLQRSCCVRGEPALPCTRRRKGARFV</sequence>
<dbReference type="AlphaFoldDB" id="A0A4U5TXU6"/>